<keyword evidence="8 11" id="KW-0350">Heme biosynthesis</keyword>
<evidence type="ECO:0000256" key="9">
    <source>
        <dbReference type="ARBA" id="ARBA00023244"/>
    </source>
</evidence>
<comment type="pathway">
    <text evidence="2 11">Porphyrin-containing compound metabolism; protoporphyrin-IX biosynthesis; protoporphyrin-IX from protoporphyrinogen-IX: step 1/1.</text>
</comment>
<comment type="subcellular location">
    <subcellularLocation>
        <location evidence="11">Mitochondrion inner membrane</location>
    </subcellularLocation>
</comment>
<dbReference type="AlphaFoldDB" id="A0A2R5GS63"/>
<dbReference type="InterPro" id="IPR036188">
    <property type="entry name" value="FAD/NAD-bd_sf"/>
</dbReference>
<reference evidence="13 14" key="1">
    <citation type="submission" date="2017-12" db="EMBL/GenBank/DDBJ databases">
        <title>Sequencing, de novo assembly and annotation of complete genome of a new Thraustochytrid species, strain FCC1311.</title>
        <authorList>
            <person name="Sedici K."/>
            <person name="Godart F."/>
            <person name="Aiese Cigliano R."/>
            <person name="Sanseverino W."/>
            <person name="Barakat M."/>
            <person name="Ortet P."/>
            <person name="Marechal E."/>
            <person name="Cagnac O."/>
            <person name="Amato A."/>
        </authorList>
    </citation>
    <scope>NUCLEOTIDE SEQUENCE [LARGE SCALE GENOMIC DNA]</scope>
</reference>
<dbReference type="EMBL" id="BEYU01000166">
    <property type="protein sequence ID" value="GBG33726.1"/>
    <property type="molecule type" value="Genomic_DNA"/>
</dbReference>
<evidence type="ECO:0000256" key="4">
    <source>
        <dbReference type="ARBA" id="ARBA00012867"/>
    </source>
</evidence>
<dbReference type="Gene3D" id="3.50.50.60">
    <property type="entry name" value="FAD/NAD(P)-binding domain"/>
    <property type="match status" value="1"/>
</dbReference>
<evidence type="ECO:0000259" key="12">
    <source>
        <dbReference type="Pfam" id="PF01593"/>
    </source>
</evidence>
<comment type="cofactor">
    <cofactor evidence="11">
        <name>FAD</name>
        <dbReference type="ChEBI" id="CHEBI:57692"/>
    </cofactor>
    <text evidence="11">Binds 1 FAD per subunit.</text>
</comment>
<dbReference type="GO" id="GO:0006782">
    <property type="term" value="P:protoporphyrinogen IX biosynthetic process"/>
    <property type="evidence" value="ECO:0007669"/>
    <property type="project" value="UniProtKB-UniRule"/>
</dbReference>
<dbReference type="InterPro" id="IPR050464">
    <property type="entry name" value="Zeta_carotene_desat/Oxidored"/>
</dbReference>
<sequence>MSTMKMRGGLVVLGGGVSGLTAAFAGAAAAPSVRLVEARAKTGGWFCSEKRDSDTILERGPHSFRPVGPSGAAVVRLLEELGLEKEAVPTSASAKARYIWHNGKLRCMPSSVAGLLREPLTRPLPFLGLREALLVPKGSGEDESVYDFFARRFSPYVAETFADALLQGIFAGDIRRLSVQACLPLLPGLESQYGSIVRGMLRRAFGSGSLPDPLGEIALEDAVKTAEGQALVKATGVSFPGGLSRLTRELESQVFGASNPHCELKSGAEIVKISLNGDVELSSGEVLERGADGHVISSLPFRALVKVLPEGTGGELRKLAQETPFSSVGVVNFVWDDMSQLPVPGFGHLVPTSQMERVIGMIYDSEVFPSQFAKGTSGLTVMMGGMQFPEVARFSEQELVDLAQEKVREHLGIERAPDATRAWVLSDCIPQYTLGHKDKVARARAQLATELPFLRVTGNNYDGVGIADTVRSARRMVREICESDSSV</sequence>
<proteinExistence type="inferred from homology"/>
<organism evidence="13 14">
    <name type="scientific">Hondaea fermentalgiana</name>
    <dbReference type="NCBI Taxonomy" id="2315210"/>
    <lineage>
        <taxon>Eukaryota</taxon>
        <taxon>Sar</taxon>
        <taxon>Stramenopiles</taxon>
        <taxon>Bigyra</taxon>
        <taxon>Labyrinthulomycetes</taxon>
        <taxon>Thraustochytrida</taxon>
        <taxon>Thraustochytriidae</taxon>
        <taxon>Hondaea</taxon>
    </lineage>
</organism>
<evidence type="ECO:0000256" key="6">
    <source>
        <dbReference type="ARBA" id="ARBA00022827"/>
    </source>
</evidence>
<keyword evidence="7 11" id="KW-0560">Oxidoreductase</keyword>
<dbReference type="Pfam" id="PF01593">
    <property type="entry name" value="Amino_oxidase"/>
    <property type="match status" value="1"/>
</dbReference>
<comment type="caution">
    <text evidence="13">The sequence shown here is derived from an EMBL/GenBank/DDBJ whole genome shotgun (WGS) entry which is preliminary data.</text>
</comment>
<dbReference type="Proteomes" id="UP000241890">
    <property type="component" value="Unassembled WGS sequence"/>
</dbReference>
<keyword evidence="9 11" id="KW-0627">Porphyrin biosynthesis</keyword>
<dbReference type="InParanoid" id="A0A2R5GS63"/>
<name>A0A2R5GS63_9STRA</name>
<evidence type="ECO:0000256" key="3">
    <source>
        <dbReference type="ARBA" id="ARBA00010551"/>
    </source>
</evidence>
<dbReference type="InterPro" id="IPR002937">
    <property type="entry name" value="Amino_oxidase"/>
</dbReference>
<dbReference type="PANTHER" id="PTHR42923">
    <property type="entry name" value="PROTOPORPHYRINOGEN OXIDASE"/>
    <property type="match status" value="1"/>
</dbReference>
<protein>
    <recommendedName>
        <fullName evidence="4 11">Protoporphyrinogen oxidase</fullName>
        <ecNumber evidence="4 11">1.3.3.4</ecNumber>
    </recommendedName>
</protein>
<evidence type="ECO:0000256" key="7">
    <source>
        <dbReference type="ARBA" id="ARBA00023002"/>
    </source>
</evidence>
<feature type="domain" description="Amine oxidase" evidence="12">
    <location>
        <begin position="17"/>
        <end position="480"/>
    </location>
</feature>
<accession>A0A2R5GS63</accession>
<dbReference type="NCBIfam" id="TIGR00562">
    <property type="entry name" value="proto_IX_ox"/>
    <property type="match status" value="1"/>
</dbReference>
<keyword evidence="6 11" id="KW-0274">FAD</keyword>
<keyword evidence="14" id="KW-1185">Reference proteome</keyword>
<dbReference type="OrthoDB" id="419752at2759"/>
<evidence type="ECO:0000256" key="11">
    <source>
        <dbReference type="RuleBase" id="RU367069"/>
    </source>
</evidence>
<evidence type="ECO:0000313" key="13">
    <source>
        <dbReference type="EMBL" id="GBG33726.1"/>
    </source>
</evidence>
<comment type="function">
    <text evidence="1 11">Catalyzes the 6-electron oxidation of protoporphyrinogen-IX to form protoporphyrin-IX.</text>
</comment>
<dbReference type="InterPro" id="IPR004572">
    <property type="entry name" value="Protoporphyrinogen_oxidase"/>
</dbReference>
<dbReference type="UniPathway" id="UPA00251">
    <property type="reaction ID" value="UER00324"/>
</dbReference>
<comment type="catalytic activity">
    <reaction evidence="10 11">
        <text>protoporphyrinogen IX + 3 O2 = protoporphyrin IX + 3 H2O2</text>
        <dbReference type="Rhea" id="RHEA:25576"/>
        <dbReference type="ChEBI" id="CHEBI:15379"/>
        <dbReference type="ChEBI" id="CHEBI:16240"/>
        <dbReference type="ChEBI" id="CHEBI:57306"/>
        <dbReference type="ChEBI" id="CHEBI:57307"/>
        <dbReference type="EC" id="1.3.3.4"/>
    </reaction>
</comment>
<gene>
    <name evidence="13" type="ORF">FCC1311_099492</name>
</gene>
<dbReference type="SUPFAM" id="SSF54373">
    <property type="entry name" value="FAD-linked reductases, C-terminal domain"/>
    <property type="match status" value="1"/>
</dbReference>
<evidence type="ECO:0000256" key="8">
    <source>
        <dbReference type="ARBA" id="ARBA00023133"/>
    </source>
</evidence>
<evidence type="ECO:0000256" key="5">
    <source>
        <dbReference type="ARBA" id="ARBA00022630"/>
    </source>
</evidence>
<evidence type="ECO:0000313" key="14">
    <source>
        <dbReference type="Proteomes" id="UP000241890"/>
    </source>
</evidence>
<dbReference type="GO" id="GO:0004729">
    <property type="term" value="F:oxygen-dependent protoporphyrinogen oxidase activity"/>
    <property type="evidence" value="ECO:0007669"/>
    <property type="project" value="UniProtKB-UniRule"/>
</dbReference>
<evidence type="ECO:0000256" key="1">
    <source>
        <dbReference type="ARBA" id="ARBA00002600"/>
    </source>
</evidence>
<comment type="similarity">
    <text evidence="3 11">Belongs to the protoporphyrinogen/coproporphyrinogen oxidase family. Protoporphyrinogen oxidase subfamily.</text>
</comment>
<dbReference type="GO" id="GO:0005743">
    <property type="term" value="C:mitochondrial inner membrane"/>
    <property type="evidence" value="ECO:0007669"/>
    <property type="project" value="UniProtKB-SubCell"/>
</dbReference>
<evidence type="ECO:0000256" key="10">
    <source>
        <dbReference type="ARBA" id="ARBA00047554"/>
    </source>
</evidence>
<keyword evidence="5 11" id="KW-0285">Flavoprotein</keyword>
<dbReference type="PANTHER" id="PTHR42923:SF3">
    <property type="entry name" value="PROTOPORPHYRINOGEN OXIDASE"/>
    <property type="match status" value="1"/>
</dbReference>
<dbReference type="EC" id="1.3.3.4" evidence="4 11"/>
<dbReference type="SUPFAM" id="SSF51905">
    <property type="entry name" value="FAD/NAD(P)-binding domain"/>
    <property type="match status" value="1"/>
</dbReference>
<evidence type="ECO:0000256" key="2">
    <source>
        <dbReference type="ARBA" id="ARBA00005073"/>
    </source>
</evidence>